<name>C4GLI2_9NEIS</name>
<gene>
    <name evidence="1" type="ORF">GCWU000324_02553</name>
</gene>
<evidence type="ECO:0000313" key="2">
    <source>
        <dbReference type="Proteomes" id="UP000003009"/>
    </source>
</evidence>
<reference evidence="1" key="1">
    <citation type="submission" date="2009-04" db="EMBL/GenBank/DDBJ databases">
        <authorList>
            <person name="Weinstock G."/>
            <person name="Sodergren E."/>
            <person name="Clifton S."/>
            <person name="Fulton L."/>
            <person name="Fulton B."/>
            <person name="Courtney L."/>
            <person name="Fronick C."/>
            <person name="Harrison M."/>
            <person name="Strong C."/>
            <person name="Farmer C."/>
            <person name="Delahaunty K."/>
            <person name="Markovic C."/>
            <person name="Hall O."/>
            <person name="Minx P."/>
            <person name="Tomlinson C."/>
            <person name="Mitreva M."/>
            <person name="Nelson J."/>
            <person name="Hou S."/>
            <person name="Wollam A."/>
            <person name="Pepin K.H."/>
            <person name="Johnson M."/>
            <person name="Bhonagiri V."/>
            <person name="Nash W.E."/>
            <person name="Warren W."/>
            <person name="Chinwalla A."/>
            <person name="Mardis E.R."/>
            <person name="Wilson R.K."/>
        </authorList>
    </citation>
    <scope>NUCLEOTIDE SEQUENCE [LARGE SCALE GENOMIC DNA]</scope>
    <source>
        <strain evidence="1">ATCC 51147</strain>
    </source>
</reference>
<dbReference type="EMBL" id="ACJW02000005">
    <property type="protein sequence ID" value="EEP66983.1"/>
    <property type="molecule type" value="Genomic_DNA"/>
</dbReference>
<proteinExistence type="predicted"/>
<dbReference type="HOGENOM" id="CLU_3153836_0_0_4"/>
<sequence length="48" mass="5414">MIALRSCIRFAYANLKFGLDLGLLQTRILRQPENGCSPNFRLLCGQMA</sequence>
<accession>C4GLI2</accession>
<keyword evidence="2" id="KW-1185">Reference proteome</keyword>
<comment type="caution">
    <text evidence="1">The sequence shown here is derived from an EMBL/GenBank/DDBJ whole genome shotgun (WGS) entry which is preliminary data.</text>
</comment>
<dbReference type="AlphaFoldDB" id="C4GLI2"/>
<dbReference type="STRING" id="629741.GCWU000324_02553"/>
<protein>
    <submittedName>
        <fullName evidence="1">Uncharacterized protein</fullName>
    </submittedName>
</protein>
<dbReference type="Proteomes" id="UP000003009">
    <property type="component" value="Unassembled WGS sequence"/>
</dbReference>
<organism evidence="1 2">
    <name type="scientific">Kingella oralis ATCC 51147</name>
    <dbReference type="NCBI Taxonomy" id="629741"/>
    <lineage>
        <taxon>Bacteria</taxon>
        <taxon>Pseudomonadati</taxon>
        <taxon>Pseudomonadota</taxon>
        <taxon>Betaproteobacteria</taxon>
        <taxon>Neisseriales</taxon>
        <taxon>Neisseriaceae</taxon>
        <taxon>Kingella</taxon>
    </lineage>
</organism>
<evidence type="ECO:0000313" key="1">
    <source>
        <dbReference type="EMBL" id="EEP66983.1"/>
    </source>
</evidence>